<dbReference type="Gene3D" id="3.40.50.300">
    <property type="entry name" value="P-loop containing nucleotide triphosphate hydrolases"/>
    <property type="match status" value="1"/>
</dbReference>
<gene>
    <name evidence="2" type="ORF">B1A_21993</name>
</gene>
<feature type="non-terminal residue" evidence="2">
    <location>
        <position position="195"/>
    </location>
</feature>
<reference evidence="2" key="2">
    <citation type="journal article" date="2014" name="ISME J.">
        <title>Microbial stratification in low pH oxic and suboxic macroscopic growths along an acid mine drainage.</title>
        <authorList>
            <person name="Mendez-Garcia C."/>
            <person name="Mesa V."/>
            <person name="Sprenger R.R."/>
            <person name="Richter M."/>
            <person name="Diez M.S."/>
            <person name="Solano J."/>
            <person name="Bargiela R."/>
            <person name="Golyshina O.V."/>
            <person name="Manteca A."/>
            <person name="Ramos J.L."/>
            <person name="Gallego J.R."/>
            <person name="Llorente I."/>
            <person name="Martins Dos Santos V.A."/>
            <person name="Jensen O.N."/>
            <person name="Pelaez A.I."/>
            <person name="Sanchez J."/>
            <person name="Ferrer M."/>
        </authorList>
    </citation>
    <scope>NUCLEOTIDE SEQUENCE</scope>
</reference>
<proteinExistence type="predicted"/>
<feature type="domain" description="TraD/TraG TraM recognition site" evidence="1">
    <location>
        <begin position="14"/>
        <end position="128"/>
    </location>
</feature>
<dbReference type="Pfam" id="PF12696">
    <property type="entry name" value="TraG-D_C"/>
    <property type="match status" value="1"/>
</dbReference>
<evidence type="ECO:0000259" key="1">
    <source>
        <dbReference type="Pfam" id="PF12696"/>
    </source>
</evidence>
<accession>T0XTK9</accession>
<evidence type="ECO:0000313" key="2">
    <source>
        <dbReference type="EMBL" id="EQD26116.1"/>
    </source>
</evidence>
<sequence length="195" mass="20361">MSEKSADDDDALWMILDEGKQLGAAGLEAVQVIEEVGRSRGVRVWLALQDGQQLAAVVGQDKAGPMMSMQSLRVYLRAAPESAENLARTVGEREIQRIQSTAGGGALQGKTSTYDRVPILLPGDLTGLTAERLSDGDVLVEMLVAVEDAIGKVTYKADPRIPGIAPASVPCIAWESGVLPADPAQVAAVAAAGGR</sequence>
<dbReference type="AlphaFoldDB" id="T0XTK9"/>
<dbReference type="CDD" id="cd01127">
    <property type="entry name" value="TrwB_TraG_TraD_VirD4"/>
    <property type="match status" value="1"/>
</dbReference>
<reference evidence="2" key="1">
    <citation type="submission" date="2013-08" db="EMBL/GenBank/DDBJ databases">
        <authorList>
            <person name="Mendez C."/>
            <person name="Richter M."/>
            <person name="Ferrer M."/>
            <person name="Sanchez J."/>
        </authorList>
    </citation>
    <scope>NUCLEOTIDE SEQUENCE</scope>
</reference>
<protein>
    <submittedName>
        <fullName evidence="2">Type IV secretory pathway VirD4 component</fullName>
    </submittedName>
</protein>
<dbReference type="SUPFAM" id="SSF52540">
    <property type="entry name" value="P-loop containing nucleoside triphosphate hydrolases"/>
    <property type="match status" value="1"/>
</dbReference>
<organism evidence="2">
    <name type="scientific">mine drainage metagenome</name>
    <dbReference type="NCBI Taxonomy" id="410659"/>
    <lineage>
        <taxon>unclassified sequences</taxon>
        <taxon>metagenomes</taxon>
        <taxon>ecological metagenomes</taxon>
    </lineage>
</organism>
<dbReference type="EMBL" id="AUZX01016258">
    <property type="protein sequence ID" value="EQD26116.1"/>
    <property type="molecule type" value="Genomic_DNA"/>
</dbReference>
<comment type="caution">
    <text evidence="2">The sequence shown here is derived from an EMBL/GenBank/DDBJ whole genome shotgun (WGS) entry which is preliminary data.</text>
</comment>
<name>T0XTK9_9ZZZZ</name>
<dbReference type="InterPro" id="IPR032689">
    <property type="entry name" value="TraG-D_C"/>
</dbReference>
<dbReference type="InterPro" id="IPR027417">
    <property type="entry name" value="P-loop_NTPase"/>
</dbReference>